<accession>A0ABS9W5I2</accession>
<dbReference type="InterPro" id="IPR050397">
    <property type="entry name" value="Env_Response_Regulators"/>
</dbReference>
<reference evidence="5 6" key="1">
    <citation type="submission" date="2022-03" db="EMBL/GenBank/DDBJ databases">
        <title>Complete genome analysis of Roseomonas KG 17.1 : a prolific producer of plant growth promoters.</title>
        <authorList>
            <person name="Saadouli I."/>
            <person name="Najjari A."/>
            <person name="Mosbah A."/>
            <person name="Ouzari H.I."/>
        </authorList>
    </citation>
    <scope>NUCLEOTIDE SEQUENCE [LARGE SCALE GENOMIC DNA]</scope>
    <source>
        <strain evidence="5 6">KG17-1</strain>
    </source>
</reference>
<dbReference type="EMBL" id="JALBUU010000004">
    <property type="protein sequence ID" value="MCI0754550.1"/>
    <property type="molecule type" value="Genomic_DNA"/>
</dbReference>
<keyword evidence="1" id="KW-0805">Transcription regulation</keyword>
<dbReference type="PANTHER" id="PTHR24567">
    <property type="entry name" value="CRP FAMILY TRANSCRIPTIONAL REGULATORY PROTEIN"/>
    <property type="match status" value="1"/>
</dbReference>
<dbReference type="PANTHER" id="PTHR24567:SF74">
    <property type="entry name" value="HTH-TYPE TRANSCRIPTIONAL REGULATOR ARCR"/>
    <property type="match status" value="1"/>
</dbReference>
<dbReference type="CDD" id="cd00038">
    <property type="entry name" value="CAP_ED"/>
    <property type="match status" value="1"/>
</dbReference>
<dbReference type="InterPro" id="IPR036390">
    <property type="entry name" value="WH_DNA-bd_sf"/>
</dbReference>
<gene>
    <name evidence="5" type="ORF">MON41_12360</name>
</gene>
<dbReference type="InterPro" id="IPR000595">
    <property type="entry name" value="cNMP-bd_dom"/>
</dbReference>
<protein>
    <submittedName>
        <fullName evidence="5">Crp/Fnr family transcriptional regulator</fullName>
    </submittedName>
</protein>
<evidence type="ECO:0000256" key="1">
    <source>
        <dbReference type="ARBA" id="ARBA00023015"/>
    </source>
</evidence>
<dbReference type="RefSeq" id="WP_120008092.1">
    <property type="nucleotide sequence ID" value="NZ_JALBUU010000004.1"/>
</dbReference>
<dbReference type="Gene3D" id="2.60.120.10">
    <property type="entry name" value="Jelly Rolls"/>
    <property type="match status" value="1"/>
</dbReference>
<proteinExistence type="predicted"/>
<sequence length="248" mass="26943">MAPIDASHPPANRLLPALPPRSLERLVPAPRPVALLMRRSLHQSDVPVDTVYFPECGWVSMLAVLEDGNAAEVGLIGSEGLVGLPVALGADRDDLEAMVQSPGTAYSLPSEVLRPAIEEDPPLRQVLMRYVLALHAQVARTGACNGRHHTDQRLARWLLMAHDRAHGDEFAMTHEFMALMLGARRAGVTVAAGTLQRAGLIRYERGRIVITDRPGLEGAACECYGISRRAAQRLFADDGGRGEPPRRC</sequence>
<feature type="domain" description="HTH crp-type" evidence="4">
    <location>
        <begin position="152"/>
        <end position="217"/>
    </location>
</feature>
<name>A0ABS9W5I2_9PROT</name>
<dbReference type="InterPro" id="IPR036388">
    <property type="entry name" value="WH-like_DNA-bd_sf"/>
</dbReference>
<dbReference type="SUPFAM" id="SSF46785">
    <property type="entry name" value="Winged helix' DNA-binding domain"/>
    <property type="match status" value="1"/>
</dbReference>
<evidence type="ECO:0000313" key="6">
    <source>
        <dbReference type="Proteomes" id="UP001201985"/>
    </source>
</evidence>
<evidence type="ECO:0000256" key="3">
    <source>
        <dbReference type="ARBA" id="ARBA00023163"/>
    </source>
</evidence>
<dbReference type="InterPro" id="IPR012318">
    <property type="entry name" value="HTH_CRP"/>
</dbReference>
<comment type="caution">
    <text evidence="5">The sequence shown here is derived from an EMBL/GenBank/DDBJ whole genome shotgun (WGS) entry which is preliminary data.</text>
</comment>
<evidence type="ECO:0000313" key="5">
    <source>
        <dbReference type="EMBL" id="MCI0754550.1"/>
    </source>
</evidence>
<organism evidence="5 6">
    <name type="scientific">Teichococcus vastitatis</name>
    <dbReference type="NCBI Taxonomy" id="2307076"/>
    <lineage>
        <taxon>Bacteria</taxon>
        <taxon>Pseudomonadati</taxon>
        <taxon>Pseudomonadota</taxon>
        <taxon>Alphaproteobacteria</taxon>
        <taxon>Acetobacterales</taxon>
        <taxon>Roseomonadaceae</taxon>
        <taxon>Roseomonas</taxon>
    </lineage>
</organism>
<dbReference type="Pfam" id="PF13545">
    <property type="entry name" value="HTH_Crp_2"/>
    <property type="match status" value="1"/>
</dbReference>
<keyword evidence="3" id="KW-0804">Transcription</keyword>
<dbReference type="InterPro" id="IPR018490">
    <property type="entry name" value="cNMP-bd_dom_sf"/>
</dbReference>
<keyword evidence="6" id="KW-1185">Reference proteome</keyword>
<evidence type="ECO:0000256" key="2">
    <source>
        <dbReference type="ARBA" id="ARBA00023125"/>
    </source>
</evidence>
<keyword evidence="2" id="KW-0238">DNA-binding</keyword>
<evidence type="ECO:0000259" key="4">
    <source>
        <dbReference type="Pfam" id="PF13545"/>
    </source>
</evidence>
<dbReference type="InterPro" id="IPR014710">
    <property type="entry name" value="RmlC-like_jellyroll"/>
</dbReference>
<dbReference type="Proteomes" id="UP001201985">
    <property type="component" value="Unassembled WGS sequence"/>
</dbReference>
<dbReference type="Gene3D" id="1.10.10.10">
    <property type="entry name" value="Winged helix-like DNA-binding domain superfamily/Winged helix DNA-binding domain"/>
    <property type="match status" value="1"/>
</dbReference>
<dbReference type="SUPFAM" id="SSF51206">
    <property type="entry name" value="cAMP-binding domain-like"/>
    <property type="match status" value="1"/>
</dbReference>